<dbReference type="Pfam" id="PF04542">
    <property type="entry name" value="Sigma70_r2"/>
    <property type="match status" value="1"/>
</dbReference>
<dbReference type="NCBIfam" id="TIGR02985">
    <property type="entry name" value="Sig70_bacteroi1"/>
    <property type="match status" value="1"/>
</dbReference>
<dbReference type="EMBL" id="FOJM01000002">
    <property type="protein sequence ID" value="SFA40752.1"/>
    <property type="molecule type" value="Genomic_DNA"/>
</dbReference>
<accession>A0A1I0SMP4</accession>
<dbReference type="Proteomes" id="UP000198836">
    <property type="component" value="Unassembled WGS sequence"/>
</dbReference>
<evidence type="ECO:0000256" key="4">
    <source>
        <dbReference type="ARBA" id="ARBA00023163"/>
    </source>
</evidence>
<dbReference type="InterPro" id="IPR039425">
    <property type="entry name" value="RNA_pol_sigma-70-like"/>
</dbReference>
<dbReference type="InterPro" id="IPR013249">
    <property type="entry name" value="RNA_pol_sigma70_r4_t2"/>
</dbReference>
<gene>
    <name evidence="7" type="ORF">SAMN04488511_102157</name>
</gene>
<dbReference type="InterPro" id="IPR014284">
    <property type="entry name" value="RNA_pol_sigma-70_dom"/>
</dbReference>
<dbReference type="InterPro" id="IPR007627">
    <property type="entry name" value="RNA_pol_sigma70_r2"/>
</dbReference>
<proteinExistence type="inferred from homology"/>
<keyword evidence="8" id="KW-1185">Reference proteome</keyword>
<dbReference type="InterPro" id="IPR036388">
    <property type="entry name" value="WH-like_DNA-bd_sf"/>
</dbReference>
<evidence type="ECO:0000256" key="2">
    <source>
        <dbReference type="ARBA" id="ARBA00023015"/>
    </source>
</evidence>
<keyword evidence="3" id="KW-0731">Sigma factor</keyword>
<dbReference type="SUPFAM" id="SSF88946">
    <property type="entry name" value="Sigma2 domain of RNA polymerase sigma factors"/>
    <property type="match status" value="1"/>
</dbReference>
<dbReference type="InterPro" id="IPR014327">
    <property type="entry name" value="RNA_pol_sigma70_bacteroid"/>
</dbReference>
<keyword evidence="4" id="KW-0804">Transcription</keyword>
<dbReference type="GO" id="GO:0016987">
    <property type="term" value="F:sigma factor activity"/>
    <property type="evidence" value="ECO:0007669"/>
    <property type="project" value="UniProtKB-KW"/>
</dbReference>
<dbReference type="NCBIfam" id="TIGR02937">
    <property type="entry name" value="sigma70-ECF"/>
    <property type="match status" value="1"/>
</dbReference>
<dbReference type="RefSeq" id="WP_090980289.1">
    <property type="nucleotide sequence ID" value="NZ_FOJM01000002.1"/>
</dbReference>
<keyword evidence="2" id="KW-0805">Transcription regulation</keyword>
<protein>
    <submittedName>
        <fullName evidence="7">RNA polymerase sigma-70 factor, ECF subfamily</fullName>
    </submittedName>
</protein>
<dbReference type="OrthoDB" id="1097528at2"/>
<dbReference type="Pfam" id="PF08281">
    <property type="entry name" value="Sigma70_r4_2"/>
    <property type="match status" value="1"/>
</dbReference>
<dbReference type="PANTHER" id="PTHR43133">
    <property type="entry name" value="RNA POLYMERASE ECF-TYPE SIGMA FACTO"/>
    <property type="match status" value="1"/>
</dbReference>
<dbReference type="AlphaFoldDB" id="A0A1I0SMP4"/>
<dbReference type="GO" id="GO:0006352">
    <property type="term" value="P:DNA-templated transcription initiation"/>
    <property type="evidence" value="ECO:0007669"/>
    <property type="project" value="InterPro"/>
</dbReference>
<name>A0A1I0SMP4_9SPHI</name>
<reference evidence="8" key="1">
    <citation type="submission" date="2016-10" db="EMBL/GenBank/DDBJ databases">
        <authorList>
            <person name="Varghese N."/>
            <person name="Submissions S."/>
        </authorList>
    </citation>
    <scope>NUCLEOTIDE SEQUENCE [LARGE SCALE GENOMIC DNA]</scope>
    <source>
        <strain evidence="8">DSM 18130</strain>
    </source>
</reference>
<dbReference type="Gene3D" id="1.10.10.10">
    <property type="entry name" value="Winged helix-like DNA-binding domain superfamily/Winged helix DNA-binding domain"/>
    <property type="match status" value="1"/>
</dbReference>
<dbReference type="InterPro" id="IPR013325">
    <property type="entry name" value="RNA_pol_sigma_r2"/>
</dbReference>
<feature type="domain" description="RNA polymerase sigma factor 70 region 4 type 2" evidence="6">
    <location>
        <begin position="124"/>
        <end position="175"/>
    </location>
</feature>
<comment type="similarity">
    <text evidence="1">Belongs to the sigma-70 factor family. ECF subfamily.</text>
</comment>
<dbReference type="SUPFAM" id="SSF88659">
    <property type="entry name" value="Sigma3 and sigma4 domains of RNA polymerase sigma factors"/>
    <property type="match status" value="1"/>
</dbReference>
<evidence type="ECO:0000313" key="7">
    <source>
        <dbReference type="EMBL" id="SFA40752.1"/>
    </source>
</evidence>
<dbReference type="InterPro" id="IPR013324">
    <property type="entry name" value="RNA_pol_sigma_r3/r4-like"/>
</dbReference>
<feature type="domain" description="RNA polymerase sigma-70 region 2" evidence="5">
    <location>
        <begin position="28"/>
        <end position="87"/>
    </location>
</feature>
<evidence type="ECO:0000259" key="6">
    <source>
        <dbReference type="Pfam" id="PF08281"/>
    </source>
</evidence>
<evidence type="ECO:0000313" key="8">
    <source>
        <dbReference type="Proteomes" id="UP000198836"/>
    </source>
</evidence>
<dbReference type="GO" id="GO:0003677">
    <property type="term" value="F:DNA binding"/>
    <property type="evidence" value="ECO:0007669"/>
    <property type="project" value="InterPro"/>
</dbReference>
<organism evidence="7 8">
    <name type="scientific">Pedobacter suwonensis</name>
    <dbReference type="NCBI Taxonomy" id="332999"/>
    <lineage>
        <taxon>Bacteria</taxon>
        <taxon>Pseudomonadati</taxon>
        <taxon>Bacteroidota</taxon>
        <taxon>Sphingobacteriia</taxon>
        <taxon>Sphingobacteriales</taxon>
        <taxon>Sphingobacteriaceae</taxon>
        <taxon>Pedobacter</taxon>
    </lineage>
</organism>
<evidence type="ECO:0000256" key="1">
    <source>
        <dbReference type="ARBA" id="ARBA00010641"/>
    </source>
</evidence>
<dbReference type="STRING" id="332999.SAMN04488511_102157"/>
<evidence type="ECO:0000256" key="3">
    <source>
        <dbReference type="ARBA" id="ARBA00023082"/>
    </source>
</evidence>
<dbReference type="Gene3D" id="1.10.1740.10">
    <property type="match status" value="1"/>
</dbReference>
<sequence>MNSYESFSDAQLISHIKNGDQGAFTEIYRRFWDKVFAVAYHRLANQAEAEEVVQEVFLSLWKRRSNLQIKYSLRTYLSAATKYQVINKQSRGYFHEAKKKSLEEIAEQGIDTTELWFSERELRQELGKHINELPLKCRLIFKMSREDYKSNAAIAEELNISEKTVEAHITRALKILKGKLGAGLPLILYLLSK</sequence>
<dbReference type="PANTHER" id="PTHR43133:SF46">
    <property type="entry name" value="RNA POLYMERASE SIGMA-70 FACTOR ECF SUBFAMILY"/>
    <property type="match status" value="1"/>
</dbReference>
<evidence type="ECO:0000259" key="5">
    <source>
        <dbReference type="Pfam" id="PF04542"/>
    </source>
</evidence>